<gene>
    <name evidence="1" type="ORF">T190607A01A_10094</name>
</gene>
<protein>
    <submittedName>
        <fullName evidence="1">Uncharacterized protein</fullName>
    </submittedName>
</protein>
<organism evidence="1 2">
    <name type="scientific">Tenacibaculum platacis</name>
    <dbReference type="NCBI Taxonomy" id="3137852"/>
    <lineage>
        <taxon>Bacteria</taxon>
        <taxon>Pseudomonadati</taxon>
        <taxon>Bacteroidota</taxon>
        <taxon>Flavobacteriia</taxon>
        <taxon>Flavobacteriales</taxon>
        <taxon>Flavobacteriaceae</taxon>
        <taxon>Tenacibaculum</taxon>
    </lineage>
</organism>
<comment type="caution">
    <text evidence="1">The sequence shown here is derived from an EMBL/GenBank/DDBJ whole genome shotgun (WGS) entry which is preliminary data.</text>
</comment>
<evidence type="ECO:0000313" key="1">
    <source>
        <dbReference type="EMBL" id="CAL2074868.1"/>
    </source>
</evidence>
<keyword evidence="2" id="KW-1185">Reference proteome</keyword>
<dbReference type="Proteomes" id="UP001497416">
    <property type="component" value="Unassembled WGS sequence"/>
</dbReference>
<proteinExistence type="predicted"/>
<sequence length="77" mass="8725">MAYNVQNFTYDGPGDSLCYGRQDDHNHQQANQFTIDVTAYLQAQGCAHIHAGPFRSNQPEPANGKEFRWNGANWVRV</sequence>
<name>A0ABM9NQA2_9FLAO</name>
<reference evidence="1 2" key="1">
    <citation type="submission" date="2024-05" db="EMBL/GenBank/DDBJ databases">
        <authorList>
            <person name="Duchaud E."/>
        </authorList>
    </citation>
    <scope>NUCLEOTIDE SEQUENCE [LARGE SCALE GENOMIC DNA]</scope>
    <source>
        <strain evidence="1">Ena-SAMPLE-TAB-13-05-2024-13:56:06:370-140302</strain>
    </source>
</reference>
<dbReference type="EMBL" id="CAXIXY010000003">
    <property type="protein sequence ID" value="CAL2074868.1"/>
    <property type="molecule type" value="Genomic_DNA"/>
</dbReference>
<dbReference type="RefSeq" id="WP_348709584.1">
    <property type="nucleotide sequence ID" value="NZ_CAXIXY010000003.1"/>
</dbReference>
<accession>A0ABM9NQA2</accession>
<evidence type="ECO:0000313" key="2">
    <source>
        <dbReference type="Proteomes" id="UP001497416"/>
    </source>
</evidence>